<protein>
    <submittedName>
        <fullName evidence="2">Helix-turn-helix transcriptional regulator</fullName>
    </submittedName>
</protein>
<dbReference type="InterPro" id="IPR010982">
    <property type="entry name" value="Lambda_DNA-bd_dom_sf"/>
</dbReference>
<accession>A0AAW9KAY5</accession>
<proteinExistence type="predicted"/>
<dbReference type="EMBL" id="JAVBVO010000024">
    <property type="protein sequence ID" value="MDZ5760652.1"/>
    <property type="molecule type" value="Genomic_DNA"/>
</dbReference>
<dbReference type="Pfam" id="PF01381">
    <property type="entry name" value="HTH_3"/>
    <property type="match status" value="1"/>
</dbReference>
<dbReference type="AlphaFoldDB" id="A0AAW9KAY5"/>
<dbReference type="SUPFAM" id="SSF48452">
    <property type="entry name" value="TPR-like"/>
    <property type="match status" value="1"/>
</dbReference>
<comment type="caution">
    <text evidence="2">The sequence shown here is derived from an EMBL/GenBank/DDBJ whole genome shotgun (WGS) entry which is preliminary data.</text>
</comment>
<dbReference type="PANTHER" id="PTHR37038">
    <property type="entry name" value="TRANSCRIPTIONAL REGULATOR-RELATED"/>
    <property type="match status" value="1"/>
</dbReference>
<dbReference type="GO" id="GO:0003677">
    <property type="term" value="F:DNA binding"/>
    <property type="evidence" value="ECO:0007669"/>
    <property type="project" value="InterPro"/>
</dbReference>
<gene>
    <name evidence="2" type="ORF">RAK27_18585</name>
</gene>
<dbReference type="InterPro" id="IPR053163">
    <property type="entry name" value="HTH-type_regulator_Rgg"/>
</dbReference>
<organism evidence="2 3">
    <name type="scientific">Carnobacterium maltaromaticum</name>
    <name type="common">Carnobacterium piscicola</name>
    <dbReference type="NCBI Taxonomy" id="2751"/>
    <lineage>
        <taxon>Bacteria</taxon>
        <taxon>Bacillati</taxon>
        <taxon>Bacillota</taxon>
        <taxon>Bacilli</taxon>
        <taxon>Lactobacillales</taxon>
        <taxon>Carnobacteriaceae</taxon>
        <taxon>Carnobacterium</taxon>
    </lineage>
</organism>
<dbReference type="InterPro" id="IPR011990">
    <property type="entry name" value="TPR-like_helical_dom_sf"/>
</dbReference>
<dbReference type="CDD" id="cd00093">
    <property type="entry name" value="HTH_XRE"/>
    <property type="match status" value="1"/>
</dbReference>
<evidence type="ECO:0000313" key="2">
    <source>
        <dbReference type="EMBL" id="MDZ5760652.1"/>
    </source>
</evidence>
<dbReference type="Proteomes" id="UP001290462">
    <property type="component" value="Unassembled WGS sequence"/>
</dbReference>
<feature type="domain" description="HTH cro/C1-type" evidence="1">
    <location>
        <begin position="1"/>
        <end position="54"/>
    </location>
</feature>
<dbReference type="Gene3D" id="1.10.260.40">
    <property type="entry name" value="lambda repressor-like DNA-binding domains"/>
    <property type="match status" value="1"/>
</dbReference>
<dbReference type="Gene3D" id="1.25.40.400">
    <property type="match status" value="1"/>
</dbReference>
<reference evidence="2" key="1">
    <citation type="submission" date="2023-08" db="EMBL/GenBank/DDBJ databases">
        <title>Genomic characterization of piscicolin 126 produced by Carnobacterium maltaromaticum CM22 strain isolated from salmon (Salmo salar).</title>
        <authorList>
            <person name="Gonzalez-Gragera E."/>
            <person name="Garcia-Lopez J.D."/>
            <person name="Teso-Perez C."/>
            <person name="Gimenez-Hernandez I."/>
            <person name="Peralta-Sanchez J.M."/>
            <person name="Valdivia E."/>
            <person name="Montalban-Lopez M."/>
            <person name="Martin-Platero A.M."/>
            <person name="Banos A."/>
            <person name="Martinez-Bueno M."/>
        </authorList>
    </citation>
    <scope>NUCLEOTIDE SEQUENCE</scope>
    <source>
        <strain evidence="2">CM22</strain>
    </source>
</reference>
<dbReference type="PROSITE" id="PS50943">
    <property type="entry name" value="HTH_CROC1"/>
    <property type="match status" value="1"/>
</dbReference>
<dbReference type="SMART" id="SM00530">
    <property type="entry name" value="HTH_XRE"/>
    <property type="match status" value="1"/>
</dbReference>
<evidence type="ECO:0000313" key="3">
    <source>
        <dbReference type="Proteomes" id="UP001290462"/>
    </source>
</evidence>
<evidence type="ECO:0000259" key="1">
    <source>
        <dbReference type="PROSITE" id="PS50943"/>
    </source>
</evidence>
<dbReference type="SUPFAM" id="SSF47413">
    <property type="entry name" value="lambda repressor-like DNA-binding domains"/>
    <property type="match status" value="1"/>
</dbReference>
<sequence>MKQVRISNNMTQDDLADNIVTRKTLAKIENNQISPTLEILTQLFNRLGFELSELNHMLKNNFEHTYHNLKNEFIRLLQTSETVCKNEWINFEKKLSNEKKSNQWVLNLYLVFKSRFEDSDFIAPLTDLEISDIQDQLLSKSIHSLTDYKILGNLTTLIPFEIIEMLYSHLFPVKLPEIRNDEFNQVVIQAYNNILTQTIKYDWHIKTKYYLNEVRKEPLANSDYLCKLQIFYLEQLSLFSETGNPIYNSKAFYYANIAKDLGDNLHYESLVAELEKFSNKTITLLPEIKMPMIKNKLINPKPD</sequence>
<dbReference type="InterPro" id="IPR001387">
    <property type="entry name" value="Cro/C1-type_HTH"/>
</dbReference>
<name>A0AAW9KAY5_CARML</name>